<comment type="caution">
    <text evidence="2">The sequence shown here is derived from an EMBL/GenBank/DDBJ whole genome shotgun (WGS) entry which is preliminary data.</text>
</comment>
<dbReference type="Gene3D" id="2.40.30.10">
    <property type="entry name" value="Translation factors"/>
    <property type="match status" value="1"/>
</dbReference>
<dbReference type="InterPro" id="IPR017927">
    <property type="entry name" value="FAD-bd_FR_type"/>
</dbReference>
<dbReference type="InterPro" id="IPR039261">
    <property type="entry name" value="FNR_nucleotide-bd"/>
</dbReference>
<sequence length="600" mass="66311">MPSIFIGSVPWHDGEEKVHQLLRVPLPDNPTVPGLSPNGANFLRTAPLMAVGTIDSQGRPWTTLWGGKSGFAEPVGQSMIRLRTQVDNTYDPVAKMLFKDQPDEDDGGIFNETQKMISGLAIDLEQRRRWKLFGRMVAGTLTVDRPGQADVVVKIEESLGNCPKYLNKRHIVPAESKPKLVSDSPQLTPAAIKLISRANTIFVSSRHDAINMDTNIRGGPPGFVRVESNTTKGAVLLYPEYSGNRLYQTLGNLQTTPLAGYVIPDFDSGDVLYVTGHTEILAGKDAAAVLPRSNLAVRLTLTVAIFVENGLAFRGETGEPSPYNPAVRYLPTERSPISAENSSRTDMSATLIKKEVLTPNINRFRFRVSSSKPLTWTPGQYATMSFKDELDMGYSHMRDDDPTSLNDDYVRTFTVSSYPGRELPANEFELMIRRHGNVTDHLFRTNERAGLEAPLKGFGGSFRLSTDDGSIVPFVAGGIGITPFLAQLPDLEFSLVRLFWSVSSEDLGLVYDTFQRWPRLFASTTLFITGGSAPSDANRPMWDAIAGSDAQVHRRRMGAADLEEAKQVAQRWYLCAGIKLKQSVLGWLVGKDVVYEDFDY</sequence>
<dbReference type="CDD" id="cd06197">
    <property type="entry name" value="FNR_like_2"/>
    <property type="match status" value="1"/>
</dbReference>
<proteinExistence type="predicted"/>
<dbReference type="PROSITE" id="PS51384">
    <property type="entry name" value="FAD_FR"/>
    <property type="match status" value="1"/>
</dbReference>
<reference evidence="2" key="1">
    <citation type="submission" date="2022-11" db="EMBL/GenBank/DDBJ databases">
        <authorList>
            <person name="Petersen C."/>
        </authorList>
    </citation>
    <scope>NUCLEOTIDE SEQUENCE</scope>
    <source>
        <strain evidence="2">IBT 30761</strain>
    </source>
</reference>
<protein>
    <submittedName>
        <fullName evidence="2">Riboflavin synthase-like beta-barrel</fullName>
    </submittedName>
</protein>
<dbReference type="InterPro" id="IPR017938">
    <property type="entry name" value="Riboflavin_synthase-like_b-brl"/>
</dbReference>
<evidence type="ECO:0000313" key="3">
    <source>
        <dbReference type="Proteomes" id="UP001149074"/>
    </source>
</evidence>
<dbReference type="OrthoDB" id="436496at2759"/>
<gene>
    <name evidence="2" type="ORF">N7532_008691</name>
</gene>
<accession>A0A9W9EXW8</accession>
<evidence type="ECO:0000313" key="2">
    <source>
        <dbReference type="EMBL" id="KAJ5090007.1"/>
    </source>
</evidence>
<dbReference type="AlphaFoldDB" id="A0A9W9EXW8"/>
<dbReference type="SUPFAM" id="SSF63380">
    <property type="entry name" value="Riboflavin synthase domain-like"/>
    <property type="match status" value="1"/>
</dbReference>
<keyword evidence="3" id="KW-1185">Reference proteome</keyword>
<evidence type="ECO:0000259" key="1">
    <source>
        <dbReference type="PROSITE" id="PS51384"/>
    </source>
</evidence>
<feature type="domain" description="FAD-binding FR-type" evidence="1">
    <location>
        <begin position="344"/>
        <end position="465"/>
    </location>
</feature>
<dbReference type="InterPro" id="IPR012349">
    <property type="entry name" value="Split_barrel_FMN-bd"/>
</dbReference>
<dbReference type="EMBL" id="JAPQKI010000009">
    <property type="protein sequence ID" value="KAJ5090007.1"/>
    <property type="molecule type" value="Genomic_DNA"/>
</dbReference>
<dbReference type="Gene3D" id="2.30.110.10">
    <property type="entry name" value="Electron Transport, Fmn-binding Protein, Chain A"/>
    <property type="match status" value="1"/>
</dbReference>
<dbReference type="PANTHER" id="PTHR42815">
    <property type="entry name" value="FAD-BINDING, PUTATIVE (AFU_ORTHOLOGUE AFUA_6G07600)-RELATED"/>
    <property type="match status" value="1"/>
</dbReference>
<dbReference type="Proteomes" id="UP001149074">
    <property type="component" value="Unassembled WGS sequence"/>
</dbReference>
<dbReference type="PANTHER" id="PTHR42815:SF2">
    <property type="entry name" value="FAD-BINDING, PUTATIVE (AFU_ORTHOLOGUE AFUA_6G07600)-RELATED"/>
    <property type="match status" value="1"/>
</dbReference>
<dbReference type="GO" id="GO:0016491">
    <property type="term" value="F:oxidoreductase activity"/>
    <property type="evidence" value="ECO:0007669"/>
    <property type="project" value="InterPro"/>
</dbReference>
<organism evidence="2 3">
    <name type="scientific">Penicillium argentinense</name>
    <dbReference type="NCBI Taxonomy" id="1131581"/>
    <lineage>
        <taxon>Eukaryota</taxon>
        <taxon>Fungi</taxon>
        <taxon>Dikarya</taxon>
        <taxon>Ascomycota</taxon>
        <taxon>Pezizomycotina</taxon>
        <taxon>Eurotiomycetes</taxon>
        <taxon>Eurotiomycetidae</taxon>
        <taxon>Eurotiales</taxon>
        <taxon>Aspergillaceae</taxon>
        <taxon>Penicillium</taxon>
    </lineage>
</organism>
<reference evidence="2" key="2">
    <citation type="journal article" date="2023" name="IMA Fungus">
        <title>Comparative genomic study of the Penicillium genus elucidates a diverse pangenome and 15 lateral gene transfer events.</title>
        <authorList>
            <person name="Petersen C."/>
            <person name="Sorensen T."/>
            <person name="Nielsen M.R."/>
            <person name="Sondergaard T.E."/>
            <person name="Sorensen J.L."/>
            <person name="Fitzpatrick D.A."/>
            <person name="Frisvad J.C."/>
            <person name="Nielsen K.L."/>
        </authorList>
    </citation>
    <scope>NUCLEOTIDE SEQUENCE</scope>
    <source>
        <strain evidence="2">IBT 30761</strain>
    </source>
</reference>
<dbReference type="SUPFAM" id="SSF52343">
    <property type="entry name" value="Ferredoxin reductase-like, C-terminal NADP-linked domain"/>
    <property type="match status" value="1"/>
</dbReference>
<name>A0A9W9EXW8_9EURO</name>
<dbReference type="GeneID" id="81360162"/>
<dbReference type="RefSeq" id="XP_056471989.1">
    <property type="nucleotide sequence ID" value="XM_056621183.1"/>
</dbReference>
<dbReference type="Gene3D" id="3.40.50.80">
    <property type="entry name" value="Nucleotide-binding domain of ferredoxin-NADP reductase (FNR) module"/>
    <property type="match status" value="1"/>
</dbReference>